<dbReference type="PANTHER" id="PTHR46506">
    <property type="entry name" value="OS05G0143600 PROTEIN"/>
    <property type="match status" value="1"/>
</dbReference>
<dbReference type="Pfam" id="PF01419">
    <property type="entry name" value="Jacalin"/>
    <property type="match status" value="1"/>
</dbReference>
<protein>
    <submittedName>
        <fullName evidence="3">Salt stress-induced protein</fullName>
    </submittedName>
</protein>
<proteinExistence type="predicted"/>
<dbReference type="AlphaFoldDB" id="A0A8J8YNU0"/>
<dbReference type="SMART" id="SM00915">
    <property type="entry name" value="Jacalin"/>
    <property type="match status" value="1"/>
</dbReference>
<accession>A0A8J8YNU0</accession>
<dbReference type="InterPro" id="IPR001229">
    <property type="entry name" value="Jacalin-like_lectin_dom"/>
</dbReference>
<dbReference type="SUPFAM" id="SSF51101">
    <property type="entry name" value="Mannose-binding lectins"/>
    <property type="match status" value="1"/>
</dbReference>
<dbReference type="Proteomes" id="UP000251960">
    <property type="component" value="Chromosome 10"/>
</dbReference>
<comment type="caution">
    <text evidence="3">The sequence shown here is derived from an EMBL/GenBank/DDBJ whole genome shotgun (WGS) entry which is preliminary data.</text>
</comment>
<reference evidence="3" key="1">
    <citation type="journal article" date="2018" name="Nat. Genet.">
        <title>Extensive intraspecific gene order and gene structural variations between Mo17 and other maize genomes.</title>
        <authorList>
            <person name="Sun S."/>
            <person name="Zhou Y."/>
            <person name="Chen J."/>
            <person name="Shi J."/>
            <person name="Zhao H."/>
            <person name="Zhao H."/>
            <person name="Song W."/>
            <person name="Zhang M."/>
            <person name="Cui Y."/>
            <person name="Dong X."/>
            <person name="Liu H."/>
            <person name="Ma X."/>
            <person name="Jiao Y."/>
            <person name="Wang B."/>
            <person name="Wei X."/>
            <person name="Stein J.C."/>
            <person name="Glaubitz J.C."/>
            <person name="Lu F."/>
            <person name="Yu G."/>
            <person name="Liang C."/>
            <person name="Fengler K."/>
            <person name="Li B."/>
            <person name="Rafalski A."/>
            <person name="Schnable P.S."/>
            <person name="Ware D.H."/>
            <person name="Buckler E.S."/>
            <person name="Lai J."/>
        </authorList>
    </citation>
    <scope>NUCLEOTIDE SEQUENCE [LARGE SCALE GENOMIC DNA]</scope>
    <source>
        <tissue evidence="3">Seedling</tissue>
    </source>
</reference>
<dbReference type="InterPro" id="IPR036404">
    <property type="entry name" value="Jacalin-like_lectin_dom_sf"/>
</dbReference>
<evidence type="ECO:0000259" key="2">
    <source>
        <dbReference type="PROSITE" id="PS51752"/>
    </source>
</evidence>
<dbReference type="Gene3D" id="2.100.10.30">
    <property type="entry name" value="Jacalin-like lectin domain"/>
    <property type="match status" value="1"/>
</dbReference>
<dbReference type="InterPro" id="IPR033734">
    <property type="entry name" value="Jacalin-like_lectin_dom_plant"/>
</dbReference>
<keyword evidence="1" id="KW-0430">Lectin</keyword>
<organism evidence="3">
    <name type="scientific">Zea mays</name>
    <name type="common">Maize</name>
    <dbReference type="NCBI Taxonomy" id="4577"/>
    <lineage>
        <taxon>Eukaryota</taxon>
        <taxon>Viridiplantae</taxon>
        <taxon>Streptophyta</taxon>
        <taxon>Embryophyta</taxon>
        <taxon>Tracheophyta</taxon>
        <taxon>Spermatophyta</taxon>
        <taxon>Magnoliopsida</taxon>
        <taxon>Liliopsida</taxon>
        <taxon>Poales</taxon>
        <taxon>Poaceae</taxon>
        <taxon>PACMAD clade</taxon>
        <taxon>Panicoideae</taxon>
        <taxon>Andropogonodae</taxon>
        <taxon>Andropogoneae</taxon>
        <taxon>Tripsacinae</taxon>
        <taxon>Zea</taxon>
    </lineage>
</organism>
<gene>
    <name evidence="3" type="primary">SALT_3</name>
    <name evidence="3" type="ORF">Zm00014a_010253</name>
</gene>
<dbReference type="PROSITE" id="PS51752">
    <property type="entry name" value="JACALIN_LECTIN"/>
    <property type="match status" value="1"/>
</dbReference>
<evidence type="ECO:0000256" key="1">
    <source>
        <dbReference type="ARBA" id="ARBA00022734"/>
    </source>
</evidence>
<evidence type="ECO:0000313" key="3">
    <source>
        <dbReference type="EMBL" id="PWZ44691.1"/>
    </source>
</evidence>
<name>A0A8J8YNU0_MAIZE</name>
<dbReference type="CDD" id="cd09612">
    <property type="entry name" value="Jacalin"/>
    <property type="match status" value="1"/>
</dbReference>
<dbReference type="EMBL" id="NCVQ01000002">
    <property type="protein sequence ID" value="PWZ44691.1"/>
    <property type="molecule type" value="Genomic_DNA"/>
</dbReference>
<feature type="domain" description="Jacalin-type lectin" evidence="2">
    <location>
        <begin position="4"/>
        <end position="150"/>
    </location>
</feature>
<dbReference type="GO" id="GO:0030246">
    <property type="term" value="F:carbohydrate binding"/>
    <property type="evidence" value="ECO:0007669"/>
    <property type="project" value="UniProtKB-KW"/>
</dbReference>
<sequence>MGKPAKIGEWGGYAGDRRDLRATPDRLTEVKVTADNSSCIRSISFIYIGADGKPYEEGPWGFGHAGTEYKIDLCRFDESLTEISGTTGPAYNIDNLVKSLKFVTNKRTYGPYGRDEGTPFRVKVMNNGHVAGFFGRSGDCLDAIGLYVNPN</sequence>